<dbReference type="InterPro" id="IPR036396">
    <property type="entry name" value="Cyt_P450_sf"/>
</dbReference>
<dbReference type="Proteomes" id="UP000593564">
    <property type="component" value="Unassembled WGS sequence"/>
</dbReference>
<dbReference type="GO" id="GO:0004497">
    <property type="term" value="F:monooxygenase activity"/>
    <property type="evidence" value="ECO:0007669"/>
    <property type="project" value="UniProtKB-KW"/>
</dbReference>
<dbReference type="GO" id="GO:0016705">
    <property type="term" value="F:oxidoreductase activity, acting on paired donors, with incorporation or reduction of molecular oxygen"/>
    <property type="evidence" value="ECO:0007669"/>
    <property type="project" value="InterPro"/>
</dbReference>
<dbReference type="InterPro" id="IPR017972">
    <property type="entry name" value="Cyt_P450_CS"/>
</dbReference>
<keyword evidence="7 8" id="KW-0503">Monooxygenase</keyword>
<protein>
    <recommendedName>
        <fullName evidence="12">Cytochrome P450</fullName>
    </recommendedName>
</protein>
<keyword evidence="5 8" id="KW-0560">Oxidoreductase</keyword>
<organism evidence="10 11">
    <name type="scientific">Camellia sinensis</name>
    <name type="common">Tea plant</name>
    <name type="synonym">Thea sinensis</name>
    <dbReference type="NCBI Taxonomy" id="4442"/>
    <lineage>
        <taxon>Eukaryota</taxon>
        <taxon>Viridiplantae</taxon>
        <taxon>Streptophyta</taxon>
        <taxon>Embryophyta</taxon>
        <taxon>Tracheophyta</taxon>
        <taxon>Spermatophyta</taxon>
        <taxon>Magnoliopsida</taxon>
        <taxon>eudicotyledons</taxon>
        <taxon>Gunneridae</taxon>
        <taxon>Pentapetalae</taxon>
        <taxon>asterids</taxon>
        <taxon>Ericales</taxon>
        <taxon>Theaceae</taxon>
        <taxon>Camellia</taxon>
    </lineage>
</organism>
<dbReference type="PANTHER" id="PTHR47944">
    <property type="entry name" value="CYTOCHROME P450 98A9"/>
    <property type="match status" value="1"/>
</dbReference>
<dbReference type="SUPFAM" id="SSF48264">
    <property type="entry name" value="Cytochrome P450"/>
    <property type="match status" value="1"/>
</dbReference>
<dbReference type="PRINTS" id="PR00463">
    <property type="entry name" value="EP450I"/>
</dbReference>
<name>A0A7J7FUS6_CAMSI</name>
<keyword evidence="11" id="KW-1185">Reference proteome</keyword>
<comment type="caution">
    <text evidence="10">The sequence shown here is derived from an EMBL/GenBank/DDBJ whole genome shotgun (WGS) entry which is preliminary data.</text>
</comment>
<evidence type="ECO:0000256" key="6">
    <source>
        <dbReference type="ARBA" id="ARBA00023004"/>
    </source>
</evidence>
<comment type="similarity">
    <text evidence="2 8">Belongs to the cytochrome P450 family.</text>
</comment>
<reference evidence="11" key="1">
    <citation type="journal article" date="2020" name="Nat. Commun.">
        <title>Genome assembly of wild tea tree DASZ reveals pedigree and selection history of tea varieties.</title>
        <authorList>
            <person name="Zhang W."/>
            <person name="Zhang Y."/>
            <person name="Qiu H."/>
            <person name="Guo Y."/>
            <person name="Wan H."/>
            <person name="Zhang X."/>
            <person name="Scossa F."/>
            <person name="Alseekh S."/>
            <person name="Zhang Q."/>
            <person name="Wang P."/>
            <person name="Xu L."/>
            <person name="Schmidt M.H."/>
            <person name="Jia X."/>
            <person name="Li D."/>
            <person name="Zhu A."/>
            <person name="Guo F."/>
            <person name="Chen W."/>
            <person name="Ni D."/>
            <person name="Usadel B."/>
            <person name="Fernie A.R."/>
            <person name="Wen W."/>
        </authorList>
    </citation>
    <scope>NUCLEOTIDE SEQUENCE [LARGE SCALE GENOMIC DNA]</scope>
    <source>
        <strain evidence="11">cv. G240</strain>
    </source>
</reference>
<sequence>MDQRGGYIKPTLHRSNRQRNIKNAPSGSNVPLGSPAKTARSPVMTLSREPESSSTCGQSGVTWNYGMTRMSFARIELKLELLITTLDVKGQYFELLPFGSGRRMCPGYNLGLKVIHVCLANILHRFNWNLLRNVKREDLNMEEIFGFSMRKFPLVAVVQPRLPLHVYAM</sequence>
<dbReference type="AlphaFoldDB" id="A0A7J7FUS6"/>
<proteinExistence type="inferred from homology"/>
<evidence type="ECO:0000256" key="8">
    <source>
        <dbReference type="RuleBase" id="RU000461"/>
    </source>
</evidence>
<feature type="compositionally biased region" description="Basic residues" evidence="9">
    <location>
        <begin position="11"/>
        <end position="20"/>
    </location>
</feature>
<keyword evidence="6 8" id="KW-0408">Iron</keyword>
<reference evidence="10 11" key="2">
    <citation type="submission" date="2020-07" db="EMBL/GenBank/DDBJ databases">
        <title>Genome assembly of wild tea tree DASZ reveals pedigree and selection history of tea varieties.</title>
        <authorList>
            <person name="Zhang W."/>
        </authorList>
    </citation>
    <scope>NUCLEOTIDE SEQUENCE [LARGE SCALE GENOMIC DNA]</scope>
    <source>
        <strain evidence="11">cv. G240</strain>
        <tissue evidence="10">Leaf</tissue>
    </source>
</reference>
<dbReference type="InterPro" id="IPR002401">
    <property type="entry name" value="Cyt_P450_E_grp-I"/>
</dbReference>
<dbReference type="GO" id="GO:0020037">
    <property type="term" value="F:heme binding"/>
    <property type="evidence" value="ECO:0007669"/>
    <property type="project" value="InterPro"/>
</dbReference>
<accession>A0A7J7FUS6</accession>
<evidence type="ECO:0000256" key="2">
    <source>
        <dbReference type="ARBA" id="ARBA00010617"/>
    </source>
</evidence>
<dbReference type="GO" id="GO:0044550">
    <property type="term" value="P:secondary metabolite biosynthetic process"/>
    <property type="evidence" value="ECO:0007669"/>
    <property type="project" value="UniProtKB-ARBA"/>
</dbReference>
<dbReference type="PANTHER" id="PTHR47944:SF4">
    <property type="entry name" value="OS09G0441700 PROTEIN"/>
    <property type="match status" value="1"/>
</dbReference>
<evidence type="ECO:0000256" key="7">
    <source>
        <dbReference type="ARBA" id="ARBA00023033"/>
    </source>
</evidence>
<evidence type="ECO:0000256" key="3">
    <source>
        <dbReference type="ARBA" id="ARBA00022617"/>
    </source>
</evidence>
<dbReference type="PROSITE" id="PS00086">
    <property type="entry name" value="CYTOCHROME_P450"/>
    <property type="match status" value="1"/>
</dbReference>
<dbReference type="InterPro" id="IPR001128">
    <property type="entry name" value="Cyt_P450"/>
</dbReference>
<feature type="compositionally biased region" description="Polar residues" evidence="9">
    <location>
        <begin position="21"/>
        <end position="31"/>
    </location>
</feature>
<feature type="region of interest" description="Disordered" evidence="9">
    <location>
        <begin position="1"/>
        <end position="55"/>
    </location>
</feature>
<dbReference type="GO" id="GO:0005506">
    <property type="term" value="F:iron ion binding"/>
    <property type="evidence" value="ECO:0007669"/>
    <property type="project" value="InterPro"/>
</dbReference>
<dbReference type="Gene3D" id="1.10.630.10">
    <property type="entry name" value="Cytochrome P450"/>
    <property type="match status" value="1"/>
</dbReference>
<dbReference type="Pfam" id="PF00067">
    <property type="entry name" value="p450"/>
    <property type="match status" value="1"/>
</dbReference>
<evidence type="ECO:0000313" key="10">
    <source>
        <dbReference type="EMBL" id="KAF5931751.1"/>
    </source>
</evidence>
<evidence type="ECO:0008006" key="12">
    <source>
        <dbReference type="Google" id="ProtNLM"/>
    </source>
</evidence>
<evidence type="ECO:0000256" key="1">
    <source>
        <dbReference type="ARBA" id="ARBA00001971"/>
    </source>
</evidence>
<evidence type="ECO:0000256" key="4">
    <source>
        <dbReference type="ARBA" id="ARBA00022723"/>
    </source>
</evidence>
<keyword evidence="3 8" id="KW-0349">Heme</keyword>
<evidence type="ECO:0000256" key="5">
    <source>
        <dbReference type="ARBA" id="ARBA00023002"/>
    </source>
</evidence>
<evidence type="ECO:0000313" key="11">
    <source>
        <dbReference type="Proteomes" id="UP000593564"/>
    </source>
</evidence>
<comment type="cofactor">
    <cofactor evidence="1">
        <name>heme</name>
        <dbReference type="ChEBI" id="CHEBI:30413"/>
    </cofactor>
</comment>
<evidence type="ECO:0000256" key="9">
    <source>
        <dbReference type="SAM" id="MobiDB-lite"/>
    </source>
</evidence>
<gene>
    <name evidence="10" type="ORF">HYC85_027922</name>
</gene>
<dbReference type="EMBL" id="JACBKZ010000014">
    <property type="protein sequence ID" value="KAF5931751.1"/>
    <property type="molecule type" value="Genomic_DNA"/>
</dbReference>
<keyword evidence="4 8" id="KW-0479">Metal-binding</keyword>